<protein>
    <recommendedName>
        <fullName evidence="2">protein-glutamate methylesterase</fullName>
        <ecNumber evidence="2">3.1.1.61</ecNumber>
    </recommendedName>
</protein>
<dbReference type="GO" id="GO:0008984">
    <property type="term" value="F:protein-glutamate methylesterase activity"/>
    <property type="evidence" value="ECO:0007669"/>
    <property type="project" value="UniProtKB-EC"/>
</dbReference>
<feature type="active site" evidence="4">
    <location>
        <position position="12"/>
    </location>
</feature>
<dbReference type="Gene3D" id="3.40.50.180">
    <property type="entry name" value="Methylesterase CheB, C-terminal domain"/>
    <property type="match status" value="1"/>
</dbReference>
<organism evidence="6 7">
    <name type="scientific">Segetibacter aerophilus</name>
    <dbReference type="NCBI Taxonomy" id="670293"/>
    <lineage>
        <taxon>Bacteria</taxon>
        <taxon>Pseudomonadati</taxon>
        <taxon>Bacteroidota</taxon>
        <taxon>Chitinophagia</taxon>
        <taxon>Chitinophagales</taxon>
        <taxon>Chitinophagaceae</taxon>
        <taxon>Segetibacter</taxon>
    </lineage>
</organism>
<dbReference type="RefSeq" id="WP_147205422.1">
    <property type="nucleotide sequence ID" value="NZ_BJYT01000019.1"/>
</dbReference>
<evidence type="ECO:0000313" key="6">
    <source>
        <dbReference type="EMBL" id="GEO11310.1"/>
    </source>
</evidence>
<dbReference type="InterPro" id="IPR011247">
    <property type="entry name" value="Chemotax_prot-Glu_Me-esterase"/>
</dbReference>
<name>A0A512BH73_9BACT</name>
<accession>A0A512BH73</accession>
<dbReference type="InterPro" id="IPR000673">
    <property type="entry name" value="Sig_transdc_resp-reg_Me-estase"/>
</dbReference>
<dbReference type="OrthoDB" id="1524092at2"/>
<dbReference type="GO" id="GO:0006935">
    <property type="term" value="P:chemotaxis"/>
    <property type="evidence" value="ECO:0007669"/>
    <property type="project" value="UniProtKB-UniRule"/>
</dbReference>
<evidence type="ECO:0000256" key="2">
    <source>
        <dbReference type="ARBA" id="ARBA00039140"/>
    </source>
</evidence>
<feature type="active site" evidence="4">
    <location>
        <position position="39"/>
    </location>
</feature>
<dbReference type="PROSITE" id="PS50122">
    <property type="entry name" value="CHEB"/>
    <property type="match status" value="1"/>
</dbReference>
<dbReference type="GO" id="GO:0000156">
    <property type="term" value="F:phosphorelay response regulator activity"/>
    <property type="evidence" value="ECO:0007669"/>
    <property type="project" value="InterPro"/>
</dbReference>
<evidence type="ECO:0000256" key="1">
    <source>
        <dbReference type="ARBA" id="ARBA00022801"/>
    </source>
</evidence>
<dbReference type="Proteomes" id="UP000321513">
    <property type="component" value="Unassembled WGS sequence"/>
</dbReference>
<keyword evidence="4" id="KW-0145">Chemotaxis</keyword>
<dbReference type="CDD" id="cd16433">
    <property type="entry name" value="CheB"/>
    <property type="match status" value="1"/>
</dbReference>
<keyword evidence="7" id="KW-1185">Reference proteome</keyword>
<feature type="active site" evidence="4">
    <location>
        <position position="131"/>
    </location>
</feature>
<dbReference type="PANTHER" id="PTHR42872">
    <property type="entry name" value="PROTEIN-GLUTAMATE METHYLESTERASE/PROTEIN-GLUTAMINE GLUTAMINASE"/>
    <property type="match status" value="1"/>
</dbReference>
<dbReference type="AlphaFoldDB" id="A0A512BH73"/>
<evidence type="ECO:0000256" key="4">
    <source>
        <dbReference type="PROSITE-ProRule" id="PRU00050"/>
    </source>
</evidence>
<comment type="catalytic activity">
    <reaction evidence="3">
        <text>[protein]-L-glutamate 5-O-methyl ester + H2O = L-glutamyl-[protein] + methanol + H(+)</text>
        <dbReference type="Rhea" id="RHEA:23236"/>
        <dbReference type="Rhea" id="RHEA-COMP:10208"/>
        <dbReference type="Rhea" id="RHEA-COMP:10311"/>
        <dbReference type="ChEBI" id="CHEBI:15377"/>
        <dbReference type="ChEBI" id="CHEBI:15378"/>
        <dbReference type="ChEBI" id="CHEBI:17790"/>
        <dbReference type="ChEBI" id="CHEBI:29973"/>
        <dbReference type="ChEBI" id="CHEBI:82795"/>
        <dbReference type="EC" id="3.1.1.61"/>
    </reaction>
</comment>
<dbReference type="PANTHER" id="PTHR42872:SF6">
    <property type="entry name" value="PROTEIN-GLUTAMATE METHYLESTERASE_PROTEIN-GLUTAMINE GLUTAMINASE"/>
    <property type="match status" value="1"/>
</dbReference>
<dbReference type="EC" id="3.1.1.61" evidence="2"/>
<comment type="caution">
    <text evidence="6">The sequence shown here is derived from an EMBL/GenBank/DDBJ whole genome shotgun (WGS) entry which is preliminary data.</text>
</comment>
<dbReference type="GO" id="GO:0005737">
    <property type="term" value="C:cytoplasm"/>
    <property type="evidence" value="ECO:0007669"/>
    <property type="project" value="InterPro"/>
</dbReference>
<sequence length="340" mass="37632">MDKKDIIVIGASAGGVNALIDFVKGLPANLDASIFVVLHVHPSTPSNLPQILANYGPLLASHAEDGEKIKPRRIYVAPPDHHLLIENGRVLVRKGPKENRFRPSIDVLFRSAAYNYGSRVIGIVLSGMLNDGTSGMWSVKHLGGTCIVQDPEEALYESMPENVLREVDVDFSMPVSRMGKLLEELVNQNAPKMHEITPEQMELMKMEVIIASNDNAFELGILNKGELTPFTCPECHGTLISLKEGTTVRFRCHTGHAFSSSTLLAGVTQSIEEQIWSTMRTFEEAVMLLEQIAKTFQQAGNEEAAKEFFDKAEESRKRSKMMHNMVTTQELMSEDLAPAV</sequence>
<reference evidence="6 7" key="1">
    <citation type="submission" date="2019-07" db="EMBL/GenBank/DDBJ databases">
        <title>Whole genome shotgun sequence of Segetibacter aerophilus NBRC 106135.</title>
        <authorList>
            <person name="Hosoyama A."/>
            <person name="Uohara A."/>
            <person name="Ohji S."/>
            <person name="Ichikawa N."/>
        </authorList>
    </citation>
    <scope>NUCLEOTIDE SEQUENCE [LARGE SCALE GENOMIC DNA]</scope>
    <source>
        <strain evidence="6 7">NBRC 106135</strain>
    </source>
</reference>
<dbReference type="PIRSF" id="PIRSF036461">
    <property type="entry name" value="Chmtx_methlestr"/>
    <property type="match status" value="1"/>
</dbReference>
<evidence type="ECO:0000313" key="7">
    <source>
        <dbReference type="Proteomes" id="UP000321513"/>
    </source>
</evidence>
<proteinExistence type="predicted"/>
<gene>
    <name evidence="6" type="ORF">SAE01_38060</name>
</gene>
<dbReference type="Pfam" id="PF01339">
    <property type="entry name" value="CheB_methylest"/>
    <property type="match status" value="1"/>
</dbReference>
<dbReference type="InterPro" id="IPR035909">
    <property type="entry name" value="CheB_C"/>
</dbReference>
<evidence type="ECO:0000259" key="5">
    <source>
        <dbReference type="PROSITE" id="PS50122"/>
    </source>
</evidence>
<dbReference type="EMBL" id="BJYT01000019">
    <property type="protein sequence ID" value="GEO11310.1"/>
    <property type="molecule type" value="Genomic_DNA"/>
</dbReference>
<feature type="domain" description="CheB-type methylesterase" evidence="5">
    <location>
        <begin position="1"/>
        <end position="189"/>
    </location>
</feature>
<keyword evidence="1 4" id="KW-0378">Hydrolase</keyword>
<dbReference type="SUPFAM" id="SSF52738">
    <property type="entry name" value="Methylesterase CheB, C-terminal domain"/>
    <property type="match status" value="1"/>
</dbReference>
<evidence type="ECO:0000256" key="3">
    <source>
        <dbReference type="ARBA" id="ARBA00048267"/>
    </source>
</evidence>